<dbReference type="PROSITE" id="PS50850">
    <property type="entry name" value="MFS"/>
    <property type="match status" value="1"/>
</dbReference>
<organism evidence="10 11">
    <name type="scientific">Absidia repens</name>
    <dbReference type="NCBI Taxonomy" id="90262"/>
    <lineage>
        <taxon>Eukaryota</taxon>
        <taxon>Fungi</taxon>
        <taxon>Fungi incertae sedis</taxon>
        <taxon>Mucoromycota</taxon>
        <taxon>Mucoromycotina</taxon>
        <taxon>Mucoromycetes</taxon>
        <taxon>Mucorales</taxon>
        <taxon>Cunninghamellaceae</taxon>
        <taxon>Absidia</taxon>
    </lineage>
</organism>
<keyword evidence="3" id="KW-0813">Transport</keyword>
<evidence type="ECO:0000256" key="3">
    <source>
        <dbReference type="ARBA" id="ARBA00022448"/>
    </source>
</evidence>
<evidence type="ECO:0000259" key="9">
    <source>
        <dbReference type="PROSITE" id="PS50850"/>
    </source>
</evidence>
<dbReference type="AlphaFoldDB" id="A0A1X2IFM0"/>
<evidence type="ECO:0000256" key="8">
    <source>
        <dbReference type="SAM" id="Phobius"/>
    </source>
</evidence>
<dbReference type="GO" id="GO:0016020">
    <property type="term" value="C:membrane"/>
    <property type="evidence" value="ECO:0007669"/>
    <property type="project" value="UniProtKB-SubCell"/>
</dbReference>
<feature type="transmembrane region" description="Helical" evidence="8">
    <location>
        <begin position="64"/>
        <end position="82"/>
    </location>
</feature>
<feature type="transmembrane region" description="Helical" evidence="8">
    <location>
        <begin position="491"/>
        <end position="519"/>
    </location>
</feature>
<feature type="compositionally biased region" description="Basic and acidic residues" evidence="7">
    <location>
        <begin position="280"/>
        <end position="295"/>
    </location>
</feature>
<keyword evidence="4 8" id="KW-0812">Transmembrane</keyword>
<feature type="domain" description="Major facilitator superfamily (MFS) profile" evidence="9">
    <location>
        <begin position="1"/>
        <end position="584"/>
    </location>
</feature>
<feature type="region of interest" description="Disordered" evidence="7">
    <location>
        <begin position="633"/>
        <end position="663"/>
    </location>
</feature>
<feature type="transmembrane region" description="Helical" evidence="8">
    <location>
        <begin position="562"/>
        <end position="580"/>
    </location>
</feature>
<dbReference type="InterPro" id="IPR050360">
    <property type="entry name" value="MFS_Sugar_Transporters"/>
</dbReference>
<keyword evidence="5 8" id="KW-1133">Transmembrane helix</keyword>
<dbReference type="PANTHER" id="PTHR48022:SF2">
    <property type="entry name" value="PLASTIDIC GLUCOSE TRANSPORTER 4"/>
    <property type="match status" value="1"/>
</dbReference>
<dbReference type="InterPro" id="IPR003663">
    <property type="entry name" value="Sugar/inositol_transpt"/>
</dbReference>
<feature type="transmembrane region" description="Helical" evidence="8">
    <location>
        <begin position="441"/>
        <end position="464"/>
    </location>
</feature>
<feature type="transmembrane region" description="Helical" evidence="8">
    <location>
        <begin position="34"/>
        <end position="52"/>
    </location>
</feature>
<feature type="region of interest" description="Disordered" evidence="7">
    <location>
        <begin position="693"/>
        <end position="712"/>
    </location>
</feature>
<name>A0A1X2IFM0_9FUNG</name>
<evidence type="ECO:0000256" key="6">
    <source>
        <dbReference type="ARBA" id="ARBA00023136"/>
    </source>
</evidence>
<reference evidence="10 11" key="1">
    <citation type="submission" date="2016-07" db="EMBL/GenBank/DDBJ databases">
        <title>Pervasive Adenine N6-methylation of Active Genes in Fungi.</title>
        <authorList>
            <consortium name="DOE Joint Genome Institute"/>
            <person name="Mondo S.J."/>
            <person name="Dannebaum R.O."/>
            <person name="Kuo R.C."/>
            <person name="Labutti K."/>
            <person name="Haridas S."/>
            <person name="Kuo A."/>
            <person name="Salamov A."/>
            <person name="Ahrendt S.R."/>
            <person name="Lipzen A."/>
            <person name="Sullivan W."/>
            <person name="Andreopoulos W.B."/>
            <person name="Clum A."/>
            <person name="Lindquist E."/>
            <person name="Daum C."/>
            <person name="Ramamoorthy G.K."/>
            <person name="Gryganskyi A."/>
            <person name="Culley D."/>
            <person name="Magnuson J.K."/>
            <person name="James T.Y."/>
            <person name="O'Malley M.A."/>
            <person name="Stajich J.E."/>
            <person name="Spatafora J.W."/>
            <person name="Visel A."/>
            <person name="Grigoriev I.V."/>
        </authorList>
    </citation>
    <scope>NUCLEOTIDE SEQUENCE [LARGE SCALE GENOMIC DNA]</scope>
    <source>
        <strain evidence="10 11">NRRL 1336</strain>
    </source>
</reference>
<dbReference type="SUPFAM" id="SSF103473">
    <property type="entry name" value="MFS general substrate transporter"/>
    <property type="match status" value="1"/>
</dbReference>
<evidence type="ECO:0000313" key="11">
    <source>
        <dbReference type="Proteomes" id="UP000193560"/>
    </source>
</evidence>
<evidence type="ECO:0000256" key="5">
    <source>
        <dbReference type="ARBA" id="ARBA00022989"/>
    </source>
</evidence>
<comment type="subcellular location">
    <subcellularLocation>
        <location evidence="1">Membrane</location>
        <topology evidence="1">Multi-pass membrane protein</topology>
    </subcellularLocation>
</comment>
<dbReference type="Pfam" id="PF00083">
    <property type="entry name" value="Sugar_tr"/>
    <property type="match status" value="2"/>
</dbReference>
<keyword evidence="11" id="KW-1185">Reference proteome</keyword>
<feature type="transmembrane region" description="Helical" evidence="8">
    <location>
        <begin position="122"/>
        <end position="145"/>
    </location>
</feature>
<sequence length="712" mass="80416">MFFVFSSYDNGTISACLIMGDFQATFALDDPRKSAAIVSVPMAASCIAAILSGPVADTIGRQRFFLVGAGLHLIGTIIQLVGRDIVTLMIGRIIAATSVGIFSFLVPLYQSEMAKPEHRGRLITLYQFGVTLGFCVAFWIGYATFELPRHLPWQIPLGFQIGPAVIMLLCHRWCVPESPRWLIYRGRQEEADVILSSLRMKGHTNDTNHSQRHHHQHDQQQQQQQQQHHEQQQQRQQQQQQQQRQRHKLMHQSSSTVRSSATESSSSSSSTHIQHHNQHQKMDSDISNRDDKDTGYDIENSPISSSIPLTLLPSSKLSSSAVEYRRSIDNGYESAETLEMEYLGIIQDVTFERQCASKSYSALLTKGIDNYRKRLLLGMGLHIMTQFTGINVILFYLPHILESMGLAQFSSVLFGNGVSGMVNMLATIPVFFYIDRWDRRRILMIGAISMSVCMAVIATILGIYNDHTVASNRPLYPGSSLEVSVYIANENATLCILVVLCLFLMCFALSWGSMGWIYTAEIFSQLIRAKALGVATGSMFAFSILLSQVAPLLFRYLGWRTYALFSCLCALMVFIVRGYYPETKGKTFEEIQLLFSGALIDQSPKAHHPSTAAEAWEKVEVICHHLPIMMRKGPLQQQQQQQQQHNSSSTSHLQQQNRSSTTASNITSLLPKTYDASVQQQFEAILDERNQHRRNHQHHHHPHHHGLRRQII</sequence>
<dbReference type="GO" id="GO:0005351">
    <property type="term" value="F:carbohydrate:proton symporter activity"/>
    <property type="evidence" value="ECO:0007669"/>
    <property type="project" value="TreeGrafter"/>
</dbReference>
<feature type="transmembrane region" description="Helical" evidence="8">
    <location>
        <begin position="531"/>
        <end position="550"/>
    </location>
</feature>
<comment type="caution">
    <text evidence="10">The sequence shown here is derived from an EMBL/GenBank/DDBJ whole genome shotgun (WGS) entry which is preliminary data.</text>
</comment>
<comment type="similarity">
    <text evidence="2">Belongs to the major facilitator superfamily. Sugar transporter (TC 2.A.1.1) family.</text>
</comment>
<feature type="transmembrane region" description="Helical" evidence="8">
    <location>
        <begin position="157"/>
        <end position="175"/>
    </location>
</feature>
<evidence type="ECO:0000256" key="2">
    <source>
        <dbReference type="ARBA" id="ARBA00010992"/>
    </source>
</evidence>
<protein>
    <submittedName>
        <fullName evidence="10">Major facilitator superfamily domain-containing protein</fullName>
    </submittedName>
</protein>
<dbReference type="PANTHER" id="PTHR48022">
    <property type="entry name" value="PLASTIDIC GLUCOSE TRANSPORTER 4"/>
    <property type="match status" value="1"/>
</dbReference>
<dbReference type="Gene3D" id="1.20.1250.20">
    <property type="entry name" value="MFS general substrate transporter like domains"/>
    <property type="match status" value="2"/>
</dbReference>
<dbReference type="InterPro" id="IPR036259">
    <property type="entry name" value="MFS_trans_sf"/>
</dbReference>
<evidence type="ECO:0000256" key="1">
    <source>
        <dbReference type="ARBA" id="ARBA00004141"/>
    </source>
</evidence>
<evidence type="ECO:0000256" key="4">
    <source>
        <dbReference type="ARBA" id="ARBA00022692"/>
    </source>
</evidence>
<dbReference type="PRINTS" id="PR00171">
    <property type="entry name" value="SUGRTRNSPORT"/>
</dbReference>
<feature type="compositionally biased region" description="Low complexity" evidence="7">
    <location>
        <begin position="233"/>
        <end position="243"/>
    </location>
</feature>
<dbReference type="InterPro" id="IPR005828">
    <property type="entry name" value="MFS_sugar_transport-like"/>
</dbReference>
<dbReference type="EMBL" id="MCGE01000012">
    <property type="protein sequence ID" value="ORZ15632.1"/>
    <property type="molecule type" value="Genomic_DNA"/>
</dbReference>
<feature type="compositionally biased region" description="Low complexity" evidence="7">
    <location>
        <begin position="635"/>
        <end position="657"/>
    </location>
</feature>
<dbReference type="STRING" id="90262.A0A1X2IFM0"/>
<dbReference type="InterPro" id="IPR020846">
    <property type="entry name" value="MFS_dom"/>
</dbReference>
<accession>A0A1X2IFM0</accession>
<gene>
    <name evidence="10" type="ORF">BCR42DRAFT_491678</name>
</gene>
<feature type="transmembrane region" description="Helical" evidence="8">
    <location>
        <begin position="88"/>
        <end position="110"/>
    </location>
</feature>
<feature type="region of interest" description="Disordered" evidence="7">
    <location>
        <begin position="202"/>
        <end position="305"/>
    </location>
</feature>
<feature type="compositionally biased region" description="Low complexity" evidence="7">
    <location>
        <begin position="253"/>
        <end position="271"/>
    </location>
</feature>
<proteinExistence type="inferred from homology"/>
<keyword evidence="6 8" id="KW-0472">Membrane</keyword>
<evidence type="ECO:0000313" key="10">
    <source>
        <dbReference type="EMBL" id="ORZ15632.1"/>
    </source>
</evidence>
<feature type="transmembrane region" description="Helical" evidence="8">
    <location>
        <begin position="409"/>
        <end position="434"/>
    </location>
</feature>
<evidence type="ECO:0000256" key="7">
    <source>
        <dbReference type="SAM" id="MobiDB-lite"/>
    </source>
</evidence>
<dbReference type="Proteomes" id="UP000193560">
    <property type="component" value="Unassembled WGS sequence"/>
</dbReference>
<dbReference type="OrthoDB" id="4142200at2759"/>
<feature type="transmembrane region" description="Helical" evidence="8">
    <location>
        <begin position="375"/>
        <end position="397"/>
    </location>
</feature>